<evidence type="ECO:0000313" key="2">
    <source>
        <dbReference type="Proteomes" id="UP000814033"/>
    </source>
</evidence>
<keyword evidence="2" id="KW-1185">Reference proteome</keyword>
<reference evidence="1" key="1">
    <citation type="submission" date="2021-02" db="EMBL/GenBank/DDBJ databases">
        <authorList>
            <consortium name="DOE Joint Genome Institute"/>
            <person name="Ahrendt S."/>
            <person name="Looney B.P."/>
            <person name="Miyauchi S."/>
            <person name="Morin E."/>
            <person name="Drula E."/>
            <person name="Courty P.E."/>
            <person name="Chicoki N."/>
            <person name="Fauchery L."/>
            <person name="Kohler A."/>
            <person name="Kuo A."/>
            <person name="Labutti K."/>
            <person name="Pangilinan J."/>
            <person name="Lipzen A."/>
            <person name="Riley R."/>
            <person name="Andreopoulos W."/>
            <person name="He G."/>
            <person name="Johnson J."/>
            <person name="Barry K.W."/>
            <person name="Grigoriev I.V."/>
            <person name="Nagy L."/>
            <person name="Hibbett D."/>
            <person name="Henrissat B."/>
            <person name="Matheny P.B."/>
            <person name="Labbe J."/>
            <person name="Martin F."/>
        </authorList>
    </citation>
    <scope>NUCLEOTIDE SEQUENCE</scope>
    <source>
        <strain evidence="1">FP105234-sp</strain>
    </source>
</reference>
<organism evidence="1 2">
    <name type="scientific">Auriscalpium vulgare</name>
    <dbReference type="NCBI Taxonomy" id="40419"/>
    <lineage>
        <taxon>Eukaryota</taxon>
        <taxon>Fungi</taxon>
        <taxon>Dikarya</taxon>
        <taxon>Basidiomycota</taxon>
        <taxon>Agaricomycotina</taxon>
        <taxon>Agaricomycetes</taxon>
        <taxon>Russulales</taxon>
        <taxon>Auriscalpiaceae</taxon>
        <taxon>Auriscalpium</taxon>
    </lineage>
</organism>
<gene>
    <name evidence="1" type="ORF">FA95DRAFT_1635888</name>
</gene>
<sequence>MEVETCATLQREEWEVLESIFPDCVSSASGNGMKKLEIPVELGDPRPVLVTDDLSAAAAGFAREPAQPLSLSLASLPPVLLELILPATYPLYTAPFIASIHATSSWVSHSLLQQKLLAMWQPGETVLYNWVEWIRSAEFLNDIDLVSSQEGRDVITIPHSAPHLLSPLLTAHDQRSQSSKFNQTSYTCSVCFDARKGSRCLQLLCGHVFCRECLEDGWKLYIAEGDVQHVGCLDPQCVKDGREANEEEVRRVVTDEEVRRWKWLREKRILDQDPTITHCPMALCQKPVAKPPVAVGNEETGWERLRTCDSCGYCFCAFCRRTWHGSLTDCPIPVAEKFVLQYMELPEEAPEKIVLEKGYGKKNIARLVAKYREDQANRSWLDESTMACPRCGVHVEKSMGCNHMICAKCKQHFCYRCGSKLSASDPYTHFSARGHGNCYGQLFDFDRAEDEWQPMAGFEEM</sequence>
<accession>A0ACB8RGN1</accession>
<name>A0ACB8RGN1_9AGAM</name>
<evidence type="ECO:0000313" key="1">
    <source>
        <dbReference type="EMBL" id="KAI0042668.1"/>
    </source>
</evidence>
<protein>
    <submittedName>
        <fullName evidence="1">Uncharacterized protein</fullName>
    </submittedName>
</protein>
<comment type="caution">
    <text evidence="1">The sequence shown here is derived from an EMBL/GenBank/DDBJ whole genome shotgun (WGS) entry which is preliminary data.</text>
</comment>
<dbReference type="EMBL" id="MU276053">
    <property type="protein sequence ID" value="KAI0042668.1"/>
    <property type="molecule type" value="Genomic_DNA"/>
</dbReference>
<dbReference type="Proteomes" id="UP000814033">
    <property type="component" value="Unassembled WGS sequence"/>
</dbReference>
<reference evidence="1" key="2">
    <citation type="journal article" date="2022" name="New Phytol.">
        <title>Evolutionary transition to the ectomycorrhizal habit in the genomes of a hyperdiverse lineage of mushroom-forming fungi.</title>
        <authorList>
            <person name="Looney B."/>
            <person name="Miyauchi S."/>
            <person name="Morin E."/>
            <person name="Drula E."/>
            <person name="Courty P.E."/>
            <person name="Kohler A."/>
            <person name="Kuo A."/>
            <person name="LaButti K."/>
            <person name="Pangilinan J."/>
            <person name="Lipzen A."/>
            <person name="Riley R."/>
            <person name="Andreopoulos W."/>
            <person name="He G."/>
            <person name="Johnson J."/>
            <person name="Nolan M."/>
            <person name="Tritt A."/>
            <person name="Barry K.W."/>
            <person name="Grigoriev I.V."/>
            <person name="Nagy L.G."/>
            <person name="Hibbett D."/>
            <person name="Henrissat B."/>
            <person name="Matheny P.B."/>
            <person name="Labbe J."/>
            <person name="Martin F.M."/>
        </authorList>
    </citation>
    <scope>NUCLEOTIDE SEQUENCE</scope>
    <source>
        <strain evidence="1">FP105234-sp</strain>
    </source>
</reference>
<proteinExistence type="predicted"/>